<dbReference type="Proteomes" id="UP000293850">
    <property type="component" value="Chromosome"/>
</dbReference>
<gene>
    <name evidence="7" type="ORF">E1B03_17260</name>
</gene>
<dbReference type="PANTHER" id="PTHR43409:SF16">
    <property type="entry name" value="SLR0320 PROTEIN"/>
    <property type="match status" value="1"/>
</dbReference>
<accession>A0A4P6WLY9</accession>
<dbReference type="Gene3D" id="3.80.30.20">
    <property type="entry name" value="tm_1862 like domain"/>
    <property type="match status" value="1"/>
</dbReference>
<keyword evidence="2" id="KW-0949">S-adenosyl-L-methionine</keyword>
<dbReference type="InterPro" id="IPR007197">
    <property type="entry name" value="rSAM"/>
</dbReference>
<dbReference type="InterPro" id="IPR023404">
    <property type="entry name" value="rSAM_horseshoe"/>
</dbReference>
<dbReference type="CDD" id="cd01335">
    <property type="entry name" value="Radical_SAM"/>
    <property type="match status" value="1"/>
</dbReference>
<dbReference type="GO" id="GO:0003824">
    <property type="term" value="F:catalytic activity"/>
    <property type="evidence" value="ECO:0007669"/>
    <property type="project" value="InterPro"/>
</dbReference>
<evidence type="ECO:0000313" key="8">
    <source>
        <dbReference type="Proteomes" id="UP000293850"/>
    </source>
</evidence>
<evidence type="ECO:0000256" key="3">
    <source>
        <dbReference type="ARBA" id="ARBA00022723"/>
    </source>
</evidence>
<name>A0A4P6WLY9_9ENTR</name>
<protein>
    <submittedName>
        <fullName evidence="7">Radical SAM protein</fullName>
    </submittedName>
</protein>
<evidence type="ECO:0000256" key="5">
    <source>
        <dbReference type="ARBA" id="ARBA00023014"/>
    </source>
</evidence>
<feature type="domain" description="Radical SAM core" evidence="6">
    <location>
        <begin position="162"/>
        <end position="383"/>
    </location>
</feature>
<evidence type="ECO:0000259" key="6">
    <source>
        <dbReference type="PROSITE" id="PS51918"/>
    </source>
</evidence>
<evidence type="ECO:0000256" key="4">
    <source>
        <dbReference type="ARBA" id="ARBA00023004"/>
    </source>
</evidence>
<keyword evidence="3" id="KW-0479">Metal-binding</keyword>
<proteinExistence type="predicted"/>
<dbReference type="EMBL" id="CP037864">
    <property type="protein sequence ID" value="QBM24084.1"/>
    <property type="molecule type" value="Genomic_DNA"/>
</dbReference>
<dbReference type="GO" id="GO:0046872">
    <property type="term" value="F:metal ion binding"/>
    <property type="evidence" value="ECO:0007669"/>
    <property type="project" value="UniProtKB-KW"/>
</dbReference>
<dbReference type="GO" id="GO:0051536">
    <property type="term" value="F:iron-sulfur cluster binding"/>
    <property type="evidence" value="ECO:0007669"/>
    <property type="project" value="UniProtKB-KW"/>
</dbReference>
<dbReference type="Pfam" id="PF04055">
    <property type="entry name" value="Radical_SAM"/>
    <property type="match status" value="1"/>
</dbReference>
<dbReference type="InterPro" id="IPR058240">
    <property type="entry name" value="rSAM_sf"/>
</dbReference>
<evidence type="ECO:0000313" key="7">
    <source>
        <dbReference type="EMBL" id="QBM24084.1"/>
    </source>
</evidence>
<sequence length="451" mass="52095">MNTVFFISAGQLRIKKEKNISNQKNMYLNYGLLSLATVVSRAGYHSSVFHGDFSSPEVFFAELISNGVLETQYPIYISIPSYYALTWAQELTSLLKKQINNKIYIGGRWVIDDDKEKLKAEFPFADEVISGMGENKILATITGVDDYTDYRHQPLDYSLLNNRRYYQPSIEVSRGCGKGCVFCQEKHEPLGSLKSPKSIINEYNQLLLKDELREMTPYFEASLFSPTEEWLKELIDERSKCKPFFWRAECRVDSLPNKIIPLLAKAGMGVIDLGLESASPAQLRKMEKARRPENYLKRASELLKLCHENGIKTKVNIMLYAGESIDSITETREWLEKHRPYIYGVSCGVVSAFGWDDNKQEFIDSLCQHGASICEEESFLGVTNFHLSETLTYQQSVKEAKKLSKEFMSIENFFYLKAFSYYPRNYTFEQFKEEIEIERGNYSFAYEWTQS</sequence>
<dbReference type="InterPro" id="IPR051198">
    <property type="entry name" value="BchE-like"/>
</dbReference>
<evidence type="ECO:0000256" key="2">
    <source>
        <dbReference type="ARBA" id="ARBA00022691"/>
    </source>
</evidence>
<comment type="cofactor">
    <cofactor evidence="1">
        <name>[4Fe-4S] cluster</name>
        <dbReference type="ChEBI" id="CHEBI:49883"/>
    </cofactor>
</comment>
<dbReference type="SFLD" id="SFLDG01082">
    <property type="entry name" value="B12-binding_domain_containing"/>
    <property type="match status" value="1"/>
</dbReference>
<keyword evidence="5" id="KW-0411">Iron-sulfur</keyword>
<evidence type="ECO:0000256" key="1">
    <source>
        <dbReference type="ARBA" id="ARBA00001966"/>
    </source>
</evidence>
<keyword evidence="8" id="KW-1185">Reference proteome</keyword>
<dbReference type="InterPro" id="IPR006638">
    <property type="entry name" value="Elp3/MiaA/NifB-like_rSAM"/>
</dbReference>
<dbReference type="KEGG" id="cars:E1B03_17260"/>
<dbReference type="SMART" id="SM00729">
    <property type="entry name" value="Elp3"/>
    <property type="match status" value="1"/>
</dbReference>
<organism evidence="7 8">
    <name type="scientific">Citrobacter arsenatis</name>
    <dbReference type="NCBI Taxonomy" id="2546350"/>
    <lineage>
        <taxon>Bacteria</taxon>
        <taxon>Pseudomonadati</taxon>
        <taxon>Pseudomonadota</taxon>
        <taxon>Gammaproteobacteria</taxon>
        <taxon>Enterobacterales</taxon>
        <taxon>Enterobacteriaceae</taxon>
        <taxon>Citrobacter</taxon>
    </lineage>
</organism>
<dbReference type="GO" id="GO:0005829">
    <property type="term" value="C:cytosol"/>
    <property type="evidence" value="ECO:0007669"/>
    <property type="project" value="TreeGrafter"/>
</dbReference>
<dbReference type="PANTHER" id="PTHR43409">
    <property type="entry name" value="ANAEROBIC MAGNESIUM-PROTOPORPHYRIN IX MONOMETHYL ESTER CYCLASE-RELATED"/>
    <property type="match status" value="1"/>
</dbReference>
<dbReference type="SUPFAM" id="SSF102114">
    <property type="entry name" value="Radical SAM enzymes"/>
    <property type="match status" value="1"/>
</dbReference>
<dbReference type="RefSeq" id="WP_133086638.1">
    <property type="nucleotide sequence ID" value="NZ_CP037864.1"/>
</dbReference>
<dbReference type="AlphaFoldDB" id="A0A4P6WLY9"/>
<dbReference type="PROSITE" id="PS51918">
    <property type="entry name" value="RADICAL_SAM"/>
    <property type="match status" value="1"/>
</dbReference>
<keyword evidence="4" id="KW-0408">Iron</keyword>
<reference evidence="7 8" key="1">
    <citation type="submission" date="2019-03" db="EMBL/GenBank/DDBJ databases">
        <title>Complete genome sequence of an arsenate-respiring bacteria, Citrobacter sp. LY-1.</title>
        <authorList>
            <person name="Wang H."/>
            <person name="Liu Y."/>
            <person name="Li Q."/>
            <person name="Huang J."/>
        </authorList>
    </citation>
    <scope>NUCLEOTIDE SEQUENCE [LARGE SCALE GENOMIC DNA]</scope>
    <source>
        <strain evidence="7 8">LY-1</strain>
    </source>
</reference>
<dbReference type="SFLD" id="SFLDS00029">
    <property type="entry name" value="Radical_SAM"/>
    <property type="match status" value="1"/>
</dbReference>